<dbReference type="Proteomes" id="UP000245655">
    <property type="component" value="Unassembled WGS sequence"/>
</dbReference>
<gene>
    <name evidence="1" type="ORF">C8D84_10751</name>
</gene>
<protein>
    <submittedName>
        <fullName evidence="1">Uncharacterized protein</fullName>
    </submittedName>
</protein>
<evidence type="ECO:0000313" key="1">
    <source>
        <dbReference type="EMBL" id="PWK12579.1"/>
    </source>
</evidence>
<evidence type="ECO:0000313" key="2">
    <source>
        <dbReference type="Proteomes" id="UP000245655"/>
    </source>
</evidence>
<dbReference type="EMBL" id="QGGM01000007">
    <property type="protein sequence ID" value="PWK12579.1"/>
    <property type="molecule type" value="Genomic_DNA"/>
</dbReference>
<proteinExistence type="predicted"/>
<dbReference type="AlphaFoldDB" id="A0A2V2A7V3"/>
<reference evidence="1 2" key="1">
    <citation type="submission" date="2018-05" db="EMBL/GenBank/DDBJ databases">
        <title>Genomic Encyclopedia of Type Strains, Phase IV (KMG-IV): sequencing the most valuable type-strain genomes for metagenomic binning, comparative biology and taxonomic classification.</title>
        <authorList>
            <person name="Goeker M."/>
        </authorList>
    </citation>
    <scope>NUCLEOTIDE SEQUENCE [LARGE SCALE GENOMIC DNA]</scope>
    <source>
        <strain evidence="1 2">DSM 7229</strain>
    </source>
</reference>
<name>A0A2V2A7V3_PSYIM</name>
<dbReference type="GeneID" id="60255231"/>
<dbReference type="RefSeq" id="WP_227675952.1">
    <property type="nucleotide sequence ID" value="NZ_CAJGZQ010000017.1"/>
</dbReference>
<comment type="caution">
    <text evidence="1">The sequence shown here is derived from an EMBL/GenBank/DDBJ whole genome shotgun (WGS) entry which is preliminary data.</text>
</comment>
<accession>A0A2V2A7V3</accession>
<sequence>MLRGSELTRVMLEHGCHEIWCAVDDNSDEEAMCDQDSNDFTAQIVSYHNNRFYCTAGTAWLFAVPIKITAMTLSDVKL</sequence>
<keyword evidence="2" id="KW-1185">Reference proteome</keyword>
<organism evidence="1 2">
    <name type="scientific">Psychrobacter immobilis</name>
    <dbReference type="NCBI Taxonomy" id="498"/>
    <lineage>
        <taxon>Bacteria</taxon>
        <taxon>Pseudomonadati</taxon>
        <taxon>Pseudomonadota</taxon>
        <taxon>Gammaproteobacteria</taxon>
        <taxon>Moraxellales</taxon>
        <taxon>Moraxellaceae</taxon>
        <taxon>Psychrobacter</taxon>
    </lineage>
</organism>